<dbReference type="Gene3D" id="1.10.760.10">
    <property type="entry name" value="Cytochrome c-like domain"/>
    <property type="match status" value="1"/>
</dbReference>
<proteinExistence type="predicted"/>
<reference evidence="7 8" key="1">
    <citation type="submission" date="2016-08" db="EMBL/GenBank/DDBJ databases">
        <authorList>
            <person name="Seilhamer J.J."/>
        </authorList>
    </citation>
    <scope>NUCLEOTIDE SEQUENCE [LARGE SCALE GENOMIC DNA]</scope>
    <source>
        <strain evidence="7 8">P1-7</strain>
    </source>
</reference>
<organism evidence="7 8">
    <name type="scientific">Rhizobium lusitanum</name>
    <dbReference type="NCBI Taxonomy" id="293958"/>
    <lineage>
        <taxon>Bacteria</taxon>
        <taxon>Pseudomonadati</taxon>
        <taxon>Pseudomonadota</taxon>
        <taxon>Alphaproteobacteria</taxon>
        <taxon>Hyphomicrobiales</taxon>
        <taxon>Rhizobiaceae</taxon>
        <taxon>Rhizobium/Agrobacterium group</taxon>
        <taxon>Rhizobium</taxon>
    </lineage>
</organism>
<dbReference type="PROSITE" id="PS51007">
    <property type="entry name" value="CYTC"/>
    <property type="match status" value="1"/>
</dbReference>
<name>A0A1C3XEN8_9HYPH</name>
<dbReference type="Pfam" id="PF00034">
    <property type="entry name" value="Cytochrom_C"/>
    <property type="match status" value="1"/>
</dbReference>
<dbReference type="Proteomes" id="UP000199205">
    <property type="component" value="Unassembled WGS sequence"/>
</dbReference>
<dbReference type="GO" id="GO:0046872">
    <property type="term" value="F:metal ion binding"/>
    <property type="evidence" value="ECO:0007669"/>
    <property type="project" value="UniProtKB-KW"/>
</dbReference>
<keyword evidence="5" id="KW-0732">Signal</keyword>
<accession>A0A1C3XEN8</accession>
<dbReference type="InterPro" id="IPR036909">
    <property type="entry name" value="Cyt_c-like_dom_sf"/>
</dbReference>
<evidence type="ECO:0000256" key="3">
    <source>
        <dbReference type="ARBA" id="ARBA00023004"/>
    </source>
</evidence>
<protein>
    <submittedName>
        <fullName evidence="7">Cytochrome c</fullName>
    </submittedName>
</protein>
<dbReference type="InterPro" id="IPR009056">
    <property type="entry name" value="Cyt_c-like_dom"/>
</dbReference>
<evidence type="ECO:0000259" key="6">
    <source>
        <dbReference type="PROSITE" id="PS51007"/>
    </source>
</evidence>
<feature type="chain" id="PRO_5008686499" evidence="5">
    <location>
        <begin position="29"/>
        <end position="110"/>
    </location>
</feature>
<dbReference type="GO" id="GO:0009055">
    <property type="term" value="F:electron transfer activity"/>
    <property type="evidence" value="ECO:0007669"/>
    <property type="project" value="InterPro"/>
</dbReference>
<evidence type="ECO:0000256" key="4">
    <source>
        <dbReference type="PROSITE-ProRule" id="PRU00433"/>
    </source>
</evidence>
<keyword evidence="3 4" id="KW-0408">Iron</keyword>
<feature type="domain" description="Cytochrome c" evidence="6">
    <location>
        <begin position="29"/>
        <end position="109"/>
    </location>
</feature>
<dbReference type="SUPFAM" id="SSF46626">
    <property type="entry name" value="Cytochrome c"/>
    <property type="match status" value="1"/>
</dbReference>
<gene>
    <name evidence="7" type="ORF">GA0061101_13431</name>
</gene>
<keyword evidence="1 4" id="KW-0349">Heme</keyword>
<keyword evidence="2 4" id="KW-0479">Metal-binding</keyword>
<evidence type="ECO:0000313" key="8">
    <source>
        <dbReference type="Proteomes" id="UP000199205"/>
    </source>
</evidence>
<evidence type="ECO:0000256" key="2">
    <source>
        <dbReference type="ARBA" id="ARBA00022723"/>
    </source>
</evidence>
<evidence type="ECO:0000256" key="5">
    <source>
        <dbReference type="SAM" id="SignalP"/>
    </source>
</evidence>
<evidence type="ECO:0000313" key="7">
    <source>
        <dbReference type="EMBL" id="SCB50698.1"/>
    </source>
</evidence>
<feature type="signal peptide" evidence="5">
    <location>
        <begin position="1"/>
        <end position="28"/>
    </location>
</feature>
<dbReference type="GO" id="GO:0020037">
    <property type="term" value="F:heme binding"/>
    <property type="evidence" value="ECO:0007669"/>
    <property type="project" value="InterPro"/>
</dbReference>
<dbReference type="AlphaFoldDB" id="A0A1C3XEN8"/>
<dbReference type="EMBL" id="FMAF01000034">
    <property type="protein sequence ID" value="SCB50698.1"/>
    <property type="molecule type" value="Genomic_DNA"/>
</dbReference>
<sequence>MRSKPTFRACWGVVAILFMEFFFGECAAADRVNGQRIAERWCAECHVVASGQQHGSDRVPTFAQIGESKRFDGASLSAFLMDPHHSRMINLSLTRSEISDLVAYIKSQGR</sequence>
<evidence type="ECO:0000256" key="1">
    <source>
        <dbReference type="ARBA" id="ARBA00022617"/>
    </source>
</evidence>